<dbReference type="Proteomes" id="UP000187406">
    <property type="component" value="Unassembled WGS sequence"/>
</dbReference>
<evidence type="ECO:0000256" key="1">
    <source>
        <dbReference type="SAM" id="MobiDB-lite"/>
    </source>
</evidence>
<dbReference type="AlphaFoldDB" id="A0A1Q3C7A9"/>
<proteinExistence type="predicted"/>
<dbReference type="STRING" id="3775.A0A1Q3C7A9"/>
<dbReference type="OrthoDB" id="1935372at2759"/>
<dbReference type="PANTHER" id="PTHR33912">
    <property type="entry name" value="OS01G0939400 PROTEIN"/>
    <property type="match status" value="1"/>
</dbReference>
<dbReference type="FunCoup" id="A0A1Q3C7A9">
    <property type="interactions" value="520"/>
</dbReference>
<dbReference type="PANTHER" id="PTHR33912:SF3">
    <property type="entry name" value="OS01G0939400 PROTEIN"/>
    <property type="match status" value="1"/>
</dbReference>
<dbReference type="EMBL" id="BDDD01001455">
    <property type="protein sequence ID" value="GAV76176.1"/>
    <property type="molecule type" value="Genomic_DNA"/>
</dbReference>
<gene>
    <name evidence="2" type="ORF">CFOL_v3_19651</name>
</gene>
<evidence type="ECO:0000313" key="2">
    <source>
        <dbReference type="EMBL" id="GAV76176.1"/>
    </source>
</evidence>
<feature type="region of interest" description="Disordered" evidence="1">
    <location>
        <begin position="90"/>
        <end position="125"/>
    </location>
</feature>
<keyword evidence="3" id="KW-1185">Reference proteome</keyword>
<accession>A0A1Q3C7A9</accession>
<comment type="caution">
    <text evidence="2">The sequence shown here is derived from an EMBL/GenBank/DDBJ whole genome shotgun (WGS) entry which is preliminary data.</text>
</comment>
<reference evidence="3" key="1">
    <citation type="submission" date="2016-04" db="EMBL/GenBank/DDBJ databases">
        <title>Cephalotus genome sequencing.</title>
        <authorList>
            <person name="Fukushima K."/>
            <person name="Hasebe M."/>
            <person name="Fang X."/>
        </authorList>
    </citation>
    <scope>NUCLEOTIDE SEQUENCE [LARGE SCALE GENOMIC DNA]</scope>
    <source>
        <strain evidence="3">cv. St1</strain>
    </source>
</reference>
<sequence>MSLVDYASSDDDVLEAEDQHKYKDKEEGQQPSLLHHNNLRLGLSPNQQEEIAAQSSLPSIEKLPDASLLLSSPILSLVSGGDHASRVAAAMAESASRKRESNGKAASSHRSKVPRGNLHQSRNIPDTVDGLLLPPQLGGRLLGSTRPRLSFVRVDHGACTFSDTSASFTFMHRVILWDIL</sequence>
<dbReference type="InterPro" id="IPR040381">
    <property type="entry name" value="At4g14450-like"/>
</dbReference>
<feature type="compositionally biased region" description="Basic and acidic residues" evidence="1">
    <location>
        <begin position="17"/>
        <end position="28"/>
    </location>
</feature>
<feature type="region of interest" description="Disordered" evidence="1">
    <location>
        <begin position="1"/>
        <end position="34"/>
    </location>
</feature>
<organism evidence="2 3">
    <name type="scientific">Cephalotus follicularis</name>
    <name type="common">Albany pitcher plant</name>
    <dbReference type="NCBI Taxonomy" id="3775"/>
    <lineage>
        <taxon>Eukaryota</taxon>
        <taxon>Viridiplantae</taxon>
        <taxon>Streptophyta</taxon>
        <taxon>Embryophyta</taxon>
        <taxon>Tracheophyta</taxon>
        <taxon>Spermatophyta</taxon>
        <taxon>Magnoliopsida</taxon>
        <taxon>eudicotyledons</taxon>
        <taxon>Gunneridae</taxon>
        <taxon>Pentapetalae</taxon>
        <taxon>rosids</taxon>
        <taxon>fabids</taxon>
        <taxon>Oxalidales</taxon>
        <taxon>Cephalotaceae</taxon>
        <taxon>Cephalotus</taxon>
    </lineage>
</organism>
<name>A0A1Q3C7A9_CEPFO</name>
<protein>
    <submittedName>
        <fullName evidence="2">Uncharacterized protein</fullName>
    </submittedName>
</protein>
<dbReference type="InParanoid" id="A0A1Q3C7A9"/>
<evidence type="ECO:0000313" key="3">
    <source>
        <dbReference type="Proteomes" id="UP000187406"/>
    </source>
</evidence>